<accession>A0A9D1HA56</accession>
<feature type="transmembrane region" description="Helical" evidence="1">
    <location>
        <begin position="97"/>
        <end position="116"/>
    </location>
</feature>
<evidence type="ECO:0000313" key="3">
    <source>
        <dbReference type="Proteomes" id="UP000824161"/>
    </source>
</evidence>
<reference evidence="2" key="1">
    <citation type="submission" date="2020-10" db="EMBL/GenBank/DDBJ databases">
        <authorList>
            <person name="Gilroy R."/>
        </authorList>
    </citation>
    <scope>NUCLEOTIDE SEQUENCE</scope>
    <source>
        <strain evidence="2">1383</strain>
    </source>
</reference>
<name>A0A9D1HA56_9FLAO</name>
<reference evidence="2" key="2">
    <citation type="journal article" date="2021" name="PeerJ">
        <title>Extensive microbial diversity within the chicken gut microbiome revealed by metagenomics and culture.</title>
        <authorList>
            <person name="Gilroy R."/>
            <person name="Ravi A."/>
            <person name="Getino M."/>
            <person name="Pursley I."/>
            <person name="Horton D.L."/>
            <person name="Alikhan N.F."/>
            <person name="Baker D."/>
            <person name="Gharbi K."/>
            <person name="Hall N."/>
            <person name="Watson M."/>
            <person name="Adriaenssens E.M."/>
            <person name="Foster-Nyarko E."/>
            <person name="Jarju S."/>
            <person name="Secka A."/>
            <person name="Antonio M."/>
            <person name="Oren A."/>
            <person name="Chaudhuri R.R."/>
            <person name="La Ragione R."/>
            <person name="Hildebrand F."/>
            <person name="Pallen M.J."/>
        </authorList>
    </citation>
    <scope>NUCLEOTIDE SEQUENCE</scope>
    <source>
        <strain evidence="2">1383</strain>
    </source>
</reference>
<keyword evidence="1" id="KW-0812">Transmembrane</keyword>
<feature type="transmembrane region" description="Helical" evidence="1">
    <location>
        <begin position="45"/>
        <end position="69"/>
    </location>
</feature>
<dbReference type="EMBL" id="DVLY01000073">
    <property type="protein sequence ID" value="HIT97809.1"/>
    <property type="molecule type" value="Genomic_DNA"/>
</dbReference>
<evidence type="ECO:0000313" key="2">
    <source>
        <dbReference type="EMBL" id="HIT97809.1"/>
    </source>
</evidence>
<comment type="caution">
    <text evidence="2">The sequence shown here is derived from an EMBL/GenBank/DDBJ whole genome shotgun (WGS) entry which is preliminary data.</text>
</comment>
<sequence>MKETSWKRTAGFLAGGLVAMGLVAVLAARAGVRVAWLFTHRPEEVLAVMAGFVWVAESLLYVLWAWLFLRGQAERMRKRGMDPSWVETRYLQMKSRCTVAGVLFVVALGYACYRVYGQALDLQAGEASAVQAVECALWTVLGRRVGKKDKAENKNSLTVTG</sequence>
<keyword evidence="1" id="KW-1133">Transmembrane helix</keyword>
<evidence type="ECO:0000256" key="1">
    <source>
        <dbReference type="SAM" id="Phobius"/>
    </source>
</evidence>
<keyword evidence="1" id="KW-0472">Membrane</keyword>
<dbReference type="AlphaFoldDB" id="A0A9D1HA56"/>
<protein>
    <submittedName>
        <fullName evidence="2">Uncharacterized protein</fullName>
    </submittedName>
</protein>
<dbReference type="Proteomes" id="UP000824161">
    <property type="component" value="Unassembled WGS sequence"/>
</dbReference>
<organism evidence="2 3">
    <name type="scientific">Candidatus Merdimorpha stercoravium</name>
    <dbReference type="NCBI Taxonomy" id="2840863"/>
    <lineage>
        <taxon>Bacteria</taxon>
        <taxon>Pseudomonadati</taxon>
        <taxon>Bacteroidota</taxon>
        <taxon>Flavobacteriia</taxon>
        <taxon>Flavobacteriales</taxon>
        <taxon>Candidatus Merdimorpha</taxon>
    </lineage>
</organism>
<gene>
    <name evidence="2" type="ORF">IAC44_03125</name>
</gene>
<feature type="transmembrane region" description="Helical" evidence="1">
    <location>
        <begin position="12"/>
        <end position="39"/>
    </location>
</feature>
<proteinExistence type="predicted"/>